<dbReference type="PANTHER" id="PTHR12598">
    <property type="entry name" value="COPPER HOMEOSTASIS PROTEIN CUTC"/>
    <property type="match status" value="1"/>
</dbReference>
<dbReference type="Proteomes" id="UP000184212">
    <property type="component" value="Unassembled WGS sequence"/>
</dbReference>
<dbReference type="Pfam" id="PF03932">
    <property type="entry name" value="CutC"/>
    <property type="match status" value="1"/>
</dbReference>
<comment type="similarity">
    <text evidence="1 2">Belongs to the CutC family.</text>
</comment>
<proteinExistence type="inferred from homology"/>
<dbReference type="SUPFAM" id="SSF110395">
    <property type="entry name" value="CutC-like"/>
    <property type="match status" value="1"/>
</dbReference>
<organism evidence="3 4">
    <name type="scientific">Chryseolinea serpens</name>
    <dbReference type="NCBI Taxonomy" id="947013"/>
    <lineage>
        <taxon>Bacteria</taxon>
        <taxon>Pseudomonadati</taxon>
        <taxon>Bacteroidota</taxon>
        <taxon>Cytophagia</taxon>
        <taxon>Cytophagales</taxon>
        <taxon>Fulvivirgaceae</taxon>
        <taxon>Chryseolinea</taxon>
    </lineage>
</organism>
<dbReference type="GO" id="GO:0005507">
    <property type="term" value="F:copper ion binding"/>
    <property type="evidence" value="ECO:0007669"/>
    <property type="project" value="TreeGrafter"/>
</dbReference>
<comment type="caution">
    <text evidence="2">Once thought to be involved in copper homeostasis, experiments in E.coli have shown this is not the case.</text>
</comment>
<sequence length="252" mass="27445">MTVEIVVYNIASALKAQEGGADRVELCDNPGEGGTTPSFGTVEVVRANLGIDVYVMIRPRGGDFCYSSYEFHAMKRDIYQAQKLSVDGIVLGILNPDGTIDKKRCKELIDKARPLKVTCHRAFDMTRDPFQALEDCIEVGFDRILTSGGQMQAVQGAALIGELIKRANGRIAIMPGSGVNENTVEEIVAKTGTTEIHFSAAATTDSLMQYRNPAIAGMGSDEGSEFKLKTVDPERIKAIRALAEKKLEETKR</sequence>
<evidence type="ECO:0000313" key="3">
    <source>
        <dbReference type="EMBL" id="SHH31660.1"/>
    </source>
</evidence>
<evidence type="ECO:0000313" key="4">
    <source>
        <dbReference type="Proteomes" id="UP000184212"/>
    </source>
</evidence>
<dbReference type="AlphaFoldDB" id="A0A1M5RZM7"/>
<reference evidence="3 4" key="1">
    <citation type="submission" date="2016-11" db="EMBL/GenBank/DDBJ databases">
        <authorList>
            <person name="Jaros S."/>
            <person name="Januszkiewicz K."/>
            <person name="Wedrychowicz H."/>
        </authorList>
    </citation>
    <scope>NUCLEOTIDE SEQUENCE [LARGE SCALE GENOMIC DNA]</scope>
    <source>
        <strain evidence="3 4">DSM 24574</strain>
    </source>
</reference>
<dbReference type="FunFam" id="3.20.20.380:FF:000001">
    <property type="entry name" value="Copper homeostasis protein CutC"/>
    <property type="match status" value="1"/>
</dbReference>
<evidence type="ECO:0000256" key="2">
    <source>
        <dbReference type="HAMAP-Rule" id="MF_00795"/>
    </source>
</evidence>
<dbReference type="RefSeq" id="WP_073136712.1">
    <property type="nucleotide sequence ID" value="NZ_FQWQ01000002.1"/>
</dbReference>
<protein>
    <recommendedName>
        <fullName evidence="2">PF03932 family protein CutC</fullName>
    </recommendedName>
</protein>
<dbReference type="OrthoDB" id="9815677at2"/>
<gene>
    <name evidence="2" type="primary">cutC</name>
    <name evidence="3" type="ORF">SAMN04488109_3670</name>
</gene>
<dbReference type="PANTHER" id="PTHR12598:SF0">
    <property type="entry name" value="COPPER HOMEOSTASIS PROTEIN CUTC HOMOLOG"/>
    <property type="match status" value="1"/>
</dbReference>
<dbReference type="STRING" id="947013.SAMN04488109_3670"/>
<comment type="subcellular location">
    <subcellularLocation>
        <location evidence="2">Cytoplasm</location>
    </subcellularLocation>
</comment>
<keyword evidence="2" id="KW-0963">Cytoplasm</keyword>
<name>A0A1M5RZM7_9BACT</name>
<accession>A0A1M5RZM7</accession>
<keyword evidence="4" id="KW-1185">Reference proteome</keyword>
<dbReference type="InterPro" id="IPR036822">
    <property type="entry name" value="CutC-like_dom_sf"/>
</dbReference>
<dbReference type="InterPro" id="IPR005627">
    <property type="entry name" value="CutC-like"/>
</dbReference>
<dbReference type="Gene3D" id="3.20.20.380">
    <property type="entry name" value="Copper homeostasis (CutC) domain"/>
    <property type="match status" value="1"/>
</dbReference>
<dbReference type="GO" id="GO:0005737">
    <property type="term" value="C:cytoplasm"/>
    <property type="evidence" value="ECO:0007669"/>
    <property type="project" value="UniProtKB-SubCell"/>
</dbReference>
<dbReference type="EMBL" id="FQWQ01000002">
    <property type="protein sequence ID" value="SHH31660.1"/>
    <property type="molecule type" value="Genomic_DNA"/>
</dbReference>
<evidence type="ECO:0000256" key="1">
    <source>
        <dbReference type="ARBA" id="ARBA00007768"/>
    </source>
</evidence>
<dbReference type="HAMAP" id="MF_00795">
    <property type="entry name" value="CutC"/>
    <property type="match status" value="1"/>
</dbReference>